<gene>
    <name evidence="3" type="ORF">MEUPH1_LOCUS27975</name>
</gene>
<evidence type="ECO:0000313" key="4">
    <source>
        <dbReference type="Proteomes" id="UP001160148"/>
    </source>
</evidence>
<feature type="region of interest" description="Disordered" evidence="1">
    <location>
        <begin position="344"/>
        <end position="367"/>
    </location>
</feature>
<organism evidence="3 4">
    <name type="scientific">Macrosiphum euphorbiae</name>
    <name type="common">potato aphid</name>
    <dbReference type="NCBI Taxonomy" id="13131"/>
    <lineage>
        <taxon>Eukaryota</taxon>
        <taxon>Metazoa</taxon>
        <taxon>Ecdysozoa</taxon>
        <taxon>Arthropoda</taxon>
        <taxon>Hexapoda</taxon>
        <taxon>Insecta</taxon>
        <taxon>Pterygota</taxon>
        <taxon>Neoptera</taxon>
        <taxon>Paraneoptera</taxon>
        <taxon>Hemiptera</taxon>
        <taxon>Sternorrhyncha</taxon>
        <taxon>Aphidomorpha</taxon>
        <taxon>Aphidoidea</taxon>
        <taxon>Aphididae</taxon>
        <taxon>Macrosiphini</taxon>
        <taxon>Macrosiphum</taxon>
    </lineage>
</organism>
<dbReference type="Proteomes" id="UP001160148">
    <property type="component" value="Unassembled WGS sequence"/>
</dbReference>
<evidence type="ECO:0000256" key="1">
    <source>
        <dbReference type="SAM" id="MobiDB-lite"/>
    </source>
</evidence>
<accession>A0AAV0Y1N1</accession>
<feature type="transmembrane region" description="Helical" evidence="2">
    <location>
        <begin position="94"/>
        <end position="116"/>
    </location>
</feature>
<evidence type="ECO:0000256" key="2">
    <source>
        <dbReference type="SAM" id="Phobius"/>
    </source>
</evidence>
<keyword evidence="2" id="KW-0472">Membrane</keyword>
<name>A0AAV0Y1N1_9HEMI</name>
<reference evidence="3 4" key="1">
    <citation type="submission" date="2023-01" db="EMBL/GenBank/DDBJ databases">
        <authorList>
            <person name="Whitehead M."/>
        </authorList>
    </citation>
    <scope>NUCLEOTIDE SEQUENCE [LARGE SCALE GENOMIC DNA]</scope>
</reference>
<keyword evidence="4" id="KW-1185">Reference proteome</keyword>
<evidence type="ECO:0000313" key="3">
    <source>
        <dbReference type="EMBL" id="CAI6374338.1"/>
    </source>
</evidence>
<dbReference type="AlphaFoldDB" id="A0AAV0Y1N1"/>
<proteinExistence type="predicted"/>
<comment type="caution">
    <text evidence="3">The sequence shown here is derived from an EMBL/GenBank/DDBJ whole genome shotgun (WGS) entry which is preliminary data.</text>
</comment>
<protein>
    <submittedName>
        <fullName evidence="3">Uncharacterized protein</fullName>
    </submittedName>
</protein>
<feature type="transmembrane region" description="Helical" evidence="2">
    <location>
        <begin position="70"/>
        <end position="88"/>
    </location>
</feature>
<feature type="transmembrane region" description="Helical" evidence="2">
    <location>
        <begin position="41"/>
        <end position="63"/>
    </location>
</feature>
<keyword evidence="2" id="KW-0812">Transmembrane</keyword>
<keyword evidence="2" id="KW-1133">Transmembrane helix</keyword>
<sequence length="367" mass="40955">MLHLDRLTRRSIVQKKLHLPACVHQVRSYHLNPKLVNYHLINKPVSCFSVTLTLGFFIIHLCFNSDLACMLYYITVLCVVCSCLKELFLSIFKYFYIFLFSILLHQIMPLTPSSVASNTRAQAQKSPSTTDILKAIESLSTSQSSQFSELKSSISTLTSQVADLVSEKAFFRAEIGVLRSRIDVLESRPVPSIDSSSVIFRESTERSKIEFNAIAYGVPESAANTAALRVNDDLRTLSNLLGQITIPVPTNLKLIRLGNSNAKKPRPLKVICQSKADASQLILNFNSQTRNGLLPEPGFRIVRDKTTLERELLRKAHSDLQRKIESDSSDFTISYVNGVPSVIKAGPKNMNPRGGSNHQPSSTQHLH</sequence>
<dbReference type="EMBL" id="CARXXK010001195">
    <property type="protein sequence ID" value="CAI6374338.1"/>
    <property type="molecule type" value="Genomic_DNA"/>
</dbReference>
<feature type="compositionally biased region" description="Polar residues" evidence="1">
    <location>
        <begin position="354"/>
        <end position="367"/>
    </location>
</feature>